<feature type="transmembrane region" description="Helical" evidence="1">
    <location>
        <begin position="87"/>
        <end position="120"/>
    </location>
</feature>
<keyword evidence="1" id="KW-0812">Transmembrane</keyword>
<gene>
    <name evidence="2" type="ORF">MOQ_003636</name>
</gene>
<comment type="caution">
    <text evidence="2">The sequence shown here is derived from an EMBL/GenBank/DDBJ whole genome shotgun (WGS) entry which is preliminary data.</text>
</comment>
<evidence type="ECO:0000313" key="3">
    <source>
        <dbReference type="Proteomes" id="UP000007350"/>
    </source>
</evidence>
<evidence type="ECO:0000256" key="1">
    <source>
        <dbReference type="SAM" id="Phobius"/>
    </source>
</evidence>
<keyword evidence="1" id="KW-0472">Membrane</keyword>
<evidence type="ECO:0000313" key="2">
    <source>
        <dbReference type="EMBL" id="EKF32511.1"/>
    </source>
</evidence>
<reference evidence="2 3" key="1">
    <citation type="journal article" date="2012" name="BMC Genomics">
        <title>Comparative genomic analysis of human infective Trypanosoma cruzi lineages with the bat-restricted subspecies T. cruzi marinkellei.</title>
        <authorList>
            <person name="Franzen O."/>
            <person name="Talavera-Lopez C."/>
            <person name="Ochaya S."/>
            <person name="Butler C.E."/>
            <person name="Messenger L.A."/>
            <person name="Lewis M.D."/>
            <person name="Llewellyn M.S."/>
            <person name="Marinkelle C.J."/>
            <person name="Tyler K.M."/>
            <person name="Miles M.A."/>
            <person name="Andersson B."/>
        </authorList>
    </citation>
    <scope>NUCLEOTIDE SEQUENCE [LARGE SCALE GENOMIC DNA]</scope>
    <source>
        <strain evidence="2 3">B7</strain>
    </source>
</reference>
<dbReference type="AlphaFoldDB" id="K2NCC7"/>
<dbReference type="EMBL" id="AHKC01009798">
    <property type="protein sequence ID" value="EKF32511.1"/>
    <property type="molecule type" value="Genomic_DNA"/>
</dbReference>
<sequence>METQQLNFHNNKKFLPVASSSFRPSLKVLRRNMTKKKKKKGQTVNESGPNFIYHRRWERQFLSTAHATFICPFFFPLLPAADRPTVFVRLHACMCVYMCVFVCLCVNAWNSVGFCSFFFSFIKMKKNSTKTEIKQQKPPSLDTFPPFITCSVSSPPLVHSSNQQITTTLPSPFPHPNFPPPPPFPAPLPPLFSPLPLPPGVISSYLHTHGIISLLPSFPTNVSPPRTSVLFFLKTNKNEKPLLCFQTHFFHRFLRSYCRFDDNRDS</sequence>
<organism evidence="2 3">
    <name type="scientific">Trypanosoma cruzi marinkellei</name>
    <dbReference type="NCBI Taxonomy" id="85056"/>
    <lineage>
        <taxon>Eukaryota</taxon>
        <taxon>Discoba</taxon>
        <taxon>Euglenozoa</taxon>
        <taxon>Kinetoplastea</taxon>
        <taxon>Metakinetoplastina</taxon>
        <taxon>Trypanosomatida</taxon>
        <taxon>Trypanosomatidae</taxon>
        <taxon>Trypanosoma</taxon>
        <taxon>Schizotrypanum</taxon>
    </lineage>
</organism>
<protein>
    <submittedName>
        <fullName evidence="2">Uncharacterized protein</fullName>
    </submittedName>
</protein>
<keyword evidence="3" id="KW-1185">Reference proteome</keyword>
<keyword evidence="1" id="KW-1133">Transmembrane helix</keyword>
<dbReference type="Proteomes" id="UP000007350">
    <property type="component" value="Unassembled WGS sequence"/>
</dbReference>
<accession>K2NCC7</accession>
<feature type="transmembrane region" description="Helical" evidence="1">
    <location>
        <begin position="61"/>
        <end position="81"/>
    </location>
</feature>
<proteinExistence type="predicted"/>
<name>K2NCC7_TRYCR</name>